<proteinExistence type="predicted"/>
<keyword evidence="2" id="KW-1185">Reference proteome</keyword>
<sequence>MRQVTLMEKYPVFVLEVAKTETSFTTVDEIVEYLRGCVDKEDKVAFIGVFDHYEHTRSIGGDIEARIQAAKNVVFCFGFALPNPMVMAVRPRSIGVCDVGDGFVISFLEAPMPPANKAMEEWAKGVRNL</sequence>
<dbReference type="AlphaFoldDB" id="A0A7C9UZE0"/>
<name>A0A7C9UZE0_9PROT</name>
<dbReference type="Pfam" id="PF21651">
    <property type="entry name" value="DUF6858"/>
    <property type="match status" value="1"/>
</dbReference>
<gene>
    <name evidence="1" type="ORF">G4223_10260</name>
</gene>
<dbReference type="InterPro" id="IPR049204">
    <property type="entry name" value="DUF6858"/>
</dbReference>
<evidence type="ECO:0000313" key="1">
    <source>
        <dbReference type="EMBL" id="NFV80491.1"/>
    </source>
</evidence>
<protein>
    <submittedName>
        <fullName evidence="1">Uncharacterized protein</fullName>
    </submittedName>
</protein>
<organism evidence="1 2">
    <name type="scientific">Magnetospirillum aberrantis SpK</name>
    <dbReference type="NCBI Taxonomy" id="908842"/>
    <lineage>
        <taxon>Bacteria</taxon>
        <taxon>Pseudomonadati</taxon>
        <taxon>Pseudomonadota</taxon>
        <taxon>Alphaproteobacteria</taxon>
        <taxon>Rhodospirillales</taxon>
        <taxon>Rhodospirillaceae</taxon>
        <taxon>Magnetospirillum</taxon>
    </lineage>
</organism>
<evidence type="ECO:0000313" key="2">
    <source>
        <dbReference type="Proteomes" id="UP000480684"/>
    </source>
</evidence>
<accession>A0A7C9UZE0</accession>
<dbReference type="RefSeq" id="WP_163678844.1">
    <property type="nucleotide sequence ID" value="NZ_JAAIYP010000037.1"/>
</dbReference>
<reference evidence="1 2" key="1">
    <citation type="submission" date="2020-02" db="EMBL/GenBank/DDBJ databases">
        <authorList>
            <person name="Dziuba M."/>
            <person name="Kuznetsov B."/>
            <person name="Mardanov A."/>
            <person name="Ravin N."/>
            <person name="Grouzdev D."/>
        </authorList>
    </citation>
    <scope>NUCLEOTIDE SEQUENCE [LARGE SCALE GENOMIC DNA]</scope>
    <source>
        <strain evidence="1 2">SpK</strain>
    </source>
</reference>
<dbReference type="EMBL" id="JAAIYP010000037">
    <property type="protein sequence ID" value="NFV80491.1"/>
    <property type="molecule type" value="Genomic_DNA"/>
</dbReference>
<dbReference type="Proteomes" id="UP000480684">
    <property type="component" value="Unassembled WGS sequence"/>
</dbReference>
<comment type="caution">
    <text evidence="1">The sequence shown here is derived from an EMBL/GenBank/DDBJ whole genome shotgun (WGS) entry which is preliminary data.</text>
</comment>